<comment type="caution">
    <text evidence="1">The sequence shown here is derived from an EMBL/GenBank/DDBJ whole genome shotgun (WGS) entry which is preliminary data.</text>
</comment>
<reference evidence="1" key="1">
    <citation type="submission" date="2022-12" db="EMBL/GenBank/DDBJ databases">
        <title>Whole genome sequence of Mycolicibacterium iranicum strain SBH312.</title>
        <authorList>
            <person name="Jani J."/>
            <person name="Arifin Mustapha Z."/>
            <person name="Ahmed K."/>
            <person name="Kai Ling C."/>
        </authorList>
    </citation>
    <scope>NUCLEOTIDE SEQUENCE</scope>
    <source>
        <strain evidence="1">SBH312</strain>
    </source>
</reference>
<evidence type="ECO:0000313" key="2">
    <source>
        <dbReference type="Proteomes" id="UP001084650"/>
    </source>
</evidence>
<dbReference type="EMBL" id="JAPQYE010000033">
    <property type="protein sequence ID" value="MCZ0732495.1"/>
    <property type="molecule type" value="Genomic_DNA"/>
</dbReference>
<accession>A0ABT4HR34</accession>
<name>A0ABT4HR34_MYCIR</name>
<keyword evidence="2" id="KW-1185">Reference proteome</keyword>
<organism evidence="1 2">
    <name type="scientific">Mycolicibacterium iranicum</name>
    <name type="common">Mycobacterium iranicum</name>
    <dbReference type="NCBI Taxonomy" id="912594"/>
    <lineage>
        <taxon>Bacteria</taxon>
        <taxon>Bacillati</taxon>
        <taxon>Actinomycetota</taxon>
        <taxon>Actinomycetes</taxon>
        <taxon>Mycobacteriales</taxon>
        <taxon>Mycobacteriaceae</taxon>
        <taxon>Mycolicibacterium</taxon>
    </lineage>
</organism>
<sequence length="122" mass="12108">MGITGTGLNETLLIEQGSPKLGVPAGKTCNADTVQGSTGGNVYVALIDSTAWVFCFSSADAQQIEQACNAEPNASGGLCGLVAVGDGYYRAGTFTAECLPATADPAALAGRTFPAGCAQGVS</sequence>
<gene>
    <name evidence="1" type="ORF">OY187_31065</name>
</gene>
<dbReference type="RefSeq" id="WP_268788139.1">
    <property type="nucleotide sequence ID" value="NZ_JAPQYE010000033.1"/>
</dbReference>
<dbReference type="Proteomes" id="UP001084650">
    <property type="component" value="Unassembled WGS sequence"/>
</dbReference>
<protein>
    <submittedName>
        <fullName evidence="1">Uncharacterized protein</fullName>
    </submittedName>
</protein>
<evidence type="ECO:0000313" key="1">
    <source>
        <dbReference type="EMBL" id="MCZ0732495.1"/>
    </source>
</evidence>
<proteinExistence type="predicted"/>